<accession>A0ABS4H4G3</accession>
<proteinExistence type="predicted"/>
<organism evidence="1 2">
    <name type="scientific">Paenibacillus sediminis</name>
    <dbReference type="NCBI Taxonomy" id="664909"/>
    <lineage>
        <taxon>Bacteria</taxon>
        <taxon>Bacillati</taxon>
        <taxon>Bacillota</taxon>
        <taxon>Bacilli</taxon>
        <taxon>Bacillales</taxon>
        <taxon>Paenibacillaceae</taxon>
        <taxon>Paenibacillus</taxon>
    </lineage>
</organism>
<dbReference type="Proteomes" id="UP001519273">
    <property type="component" value="Unassembled WGS sequence"/>
</dbReference>
<protein>
    <submittedName>
        <fullName evidence="1">Uncharacterized protein</fullName>
    </submittedName>
</protein>
<gene>
    <name evidence="1" type="ORF">J2Z20_002322</name>
</gene>
<reference evidence="1 2" key="1">
    <citation type="submission" date="2021-03" db="EMBL/GenBank/DDBJ databases">
        <title>Genomic Encyclopedia of Type Strains, Phase IV (KMG-IV): sequencing the most valuable type-strain genomes for metagenomic binning, comparative biology and taxonomic classification.</title>
        <authorList>
            <person name="Goeker M."/>
        </authorList>
    </citation>
    <scope>NUCLEOTIDE SEQUENCE [LARGE SCALE GENOMIC DNA]</scope>
    <source>
        <strain evidence="1 2">DSM 23491</strain>
    </source>
</reference>
<name>A0ABS4H4G3_9BACL</name>
<evidence type="ECO:0000313" key="1">
    <source>
        <dbReference type="EMBL" id="MBP1937427.1"/>
    </source>
</evidence>
<comment type="caution">
    <text evidence="1">The sequence shown here is derived from an EMBL/GenBank/DDBJ whole genome shotgun (WGS) entry which is preliminary data.</text>
</comment>
<evidence type="ECO:0000313" key="2">
    <source>
        <dbReference type="Proteomes" id="UP001519273"/>
    </source>
</evidence>
<keyword evidence="2" id="KW-1185">Reference proteome</keyword>
<dbReference type="EMBL" id="JAGGKP010000005">
    <property type="protein sequence ID" value="MBP1937427.1"/>
    <property type="molecule type" value="Genomic_DNA"/>
</dbReference>
<sequence>MSYRPNITNLKLASSNEKDGLYEFIITMADGTECRSVFHRHPKWKMTAISRLLNIPCPVCRKDFICKCMEKYVGDLEQQIEDHKWIEKAIAQ</sequence>
<dbReference type="RefSeq" id="WP_209849917.1">
    <property type="nucleotide sequence ID" value="NZ_CBCRVE010000005.1"/>
</dbReference>